<comment type="caution">
    <text evidence="17">The sequence shown here is derived from an EMBL/GenBank/DDBJ whole genome shotgun (WGS) entry which is preliminary data.</text>
</comment>
<keyword evidence="9 14" id="KW-0862">Zinc</keyword>
<keyword evidence="11 14" id="KW-0482">Metalloprotease</keyword>
<evidence type="ECO:0000256" key="3">
    <source>
        <dbReference type="ARBA" id="ARBA00022475"/>
    </source>
</evidence>
<comment type="subcellular location">
    <subcellularLocation>
        <location evidence="1">Cell membrane</location>
        <topology evidence="1">Multi-pass membrane protein</topology>
    </subcellularLocation>
</comment>
<dbReference type="PANTHER" id="PTHR39188">
    <property type="entry name" value="MEMBRANE-ASSOCIATED ZINC METALLOPROTEASE M50B"/>
    <property type="match status" value="1"/>
</dbReference>
<evidence type="ECO:0000256" key="5">
    <source>
        <dbReference type="ARBA" id="ARBA00022692"/>
    </source>
</evidence>
<dbReference type="InterPro" id="IPR016483">
    <property type="entry name" value="UCP006404_Pept_M50_CBS"/>
</dbReference>
<dbReference type="RefSeq" id="WP_378257143.1">
    <property type="nucleotide sequence ID" value="NZ_JBHSIT010000005.1"/>
</dbReference>
<feature type="domain" description="Peptidase M50" evidence="16">
    <location>
        <begin position="43"/>
        <end position="114"/>
    </location>
</feature>
<feature type="domain" description="CBS" evidence="15">
    <location>
        <begin position="329"/>
        <end position="351"/>
    </location>
</feature>
<evidence type="ECO:0000256" key="14">
    <source>
        <dbReference type="PIRNR" id="PIRNR006404"/>
    </source>
</evidence>
<evidence type="ECO:0000256" key="9">
    <source>
        <dbReference type="ARBA" id="ARBA00022833"/>
    </source>
</evidence>
<dbReference type="InterPro" id="IPR046342">
    <property type="entry name" value="CBS_dom_sf"/>
</dbReference>
<feature type="transmembrane region" description="Helical" evidence="14">
    <location>
        <begin position="29"/>
        <end position="52"/>
    </location>
</feature>
<comment type="caution">
    <text evidence="14">Lacks conserved residue(s) required for the propagation of feature annotation.</text>
</comment>
<keyword evidence="6 14" id="KW-0479">Metal-binding</keyword>
<gene>
    <name evidence="17" type="ORF">ACFPCY_19660</name>
</gene>
<evidence type="ECO:0000256" key="8">
    <source>
        <dbReference type="ARBA" id="ARBA00022801"/>
    </source>
</evidence>
<keyword evidence="13 14" id="KW-0472">Membrane</keyword>
<keyword evidence="8 14" id="KW-0378">Hydrolase</keyword>
<dbReference type="Pfam" id="PF00571">
    <property type="entry name" value="CBS"/>
    <property type="match status" value="1"/>
</dbReference>
<dbReference type="PIRSF" id="PIRSF006404">
    <property type="entry name" value="UCP006404_Pept_M50_CBS"/>
    <property type="match status" value="1"/>
</dbReference>
<evidence type="ECO:0000256" key="6">
    <source>
        <dbReference type="ARBA" id="ARBA00022723"/>
    </source>
</evidence>
<dbReference type="Pfam" id="PF02163">
    <property type="entry name" value="Peptidase_M50"/>
    <property type="match status" value="2"/>
</dbReference>
<keyword evidence="10 14" id="KW-1133">Transmembrane helix</keyword>
<organism evidence="17 18">
    <name type="scientific">Actinomadura gamaensis</name>
    <dbReference type="NCBI Taxonomy" id="1763541"/>
    <lineage>
        <taxon>Bacteria</taxon>
        <taxon>Bacillati</taxon>
        <taxon>Actinomycetota</taxon>
        <taxon>Actinomycetes</taxon>
        <taxon>Streptosporangiales</taxon>
        <taxon>Thermomonosporaceae</taxon>
        <taxon>Actinomadura</taxon>
    </lineage>
</organism>
<evidence type="ECO:0000313" key="18">
    <source>
        <dbReference type="Proteomes" id="UP001595872"/>
    </source>
</evidence>
<evidence type="ECO:0000256" key="11">
    <source>
        <dbReference type="ARBA" id="ARBA00023049"/>
    </source>
</evidence>
<keyword evidence="4 14" id="KW-0645">Protease</keyword>
<keyword evidence="18" id="KW-1185">Reference proteome</keyword>
<proteinExistence type="inferred from homology"/>
<feature type="transmembrane region" description="Helical" evidence="14">
    <location>
        <begin position="130"/>
        <end position="149"/>
    </location>
</feature>
<dbReference type="GO" id="GO:0008233">
    <property type="term" value="F:peptidase activity"/>
    <property type="evidence" value="ECO:0007669"/>
    <property type="project" value="UniProtKB-KW"/>
</dbReference>
<keyword evidence="12" id="KW-0129">CBS domain</keyword>
<accession>A0ABV9TZW1</accession>
<keyword evidence="5 14" id="KW-0812">Transmembrane</keyword>
<comment type="cofactor">
    <cofactor evidence="14">
        <name>Zn(2+)</name>
        <dbReference type="ChEBI" id="CHEBI:29105"/>
    </cofactor>
    <text evidence="14">Binds 1 zinc ion per subunit.</text>
</comment>
<evidence type="ECO:0000256" key="7">
    <source>
        <dbReference type="ARBA" id="ARBA00022737"/>
    </source>
</evidence>
<evidence type="ECO:0000256" key="10">
    <source>
        <dbReference type="ARBA" id="ARBA00022989"/>
    </source>
</evidence>
<evidence type="ECO:0000256" key="1">
    <source>
        <dbReference type="ARBA" id="ARBA00004651"/>
    </source>
</evidence>
<feature type="domain" description="Peptidase M50" evidence="16">
    <location>
        <begin position="125"/>
        <end position="180"/>
    </location>
</feature>
<evidence type="ECO:0000256" key="2">
    <source>
        <dbReference type="ARBA" id="ARBA00007931"/>
    </source>
</evidence>
<reference evidence="18" key="1">
    <citation type="journal article" date="2019" name="Int. J. Syst. Evol. Microbiol.">
        <title>The Global Catalogue of Microorganisms (GCM) 10K type strain sequencing project: providing services to taxonomists for standard genome sequencing and annotation.</title>
        <authorList>
            <consortium name="The Broad Institute Genomics Platform"/>
            <consortium name="The Broad Institute Genome Sequencing Center for Infectious Disease"/>
            <person name="Wu L."/>
            <person name="Ma J."/>
        </authorList>
    </citation>
    <scope>NUCLEOTIDE SEQUENCE [LARGE SCALE GENOMIC DNA]</scope>
    <source>
        <strain evidence="18">KLKA75</strain>
    </source>
</reference>
<dbReference type="InterPro" id="IPR008915">
    <property type="entry name" value="Peptidase_M50"/>
</dbReference>
<sequence>MGLHWSVLVILALVTVELAYGVLPAARPGLTAGVYLLAALPVAVAFFACLLAHELAHCVLARRAGLRVKAVTLWMLGGVSELGGEAPTPRDDLRIAVAGPATSLLLGLVTGAVAASAADAPRLLSYDLSWLAWMNVFLAAFNLLPGAPLDGGRVLRALLWRRHGDRARADRAATTTGRVIGTVVMGAGLAEVLLGSAAGIWLLLLGWFLTQASRTESMAREFGALLQGVRAGDVMTAGPETAAAWTTVADFARDVLSTSHQTVFPVVDADARPVGAVDLALLDRLLALRRASSRLDAVATPVPSEYQVSAAVPARALLERRPLAGGLLALVVSDGRLVGMVTVEDVNRALRRRRLSTALPQPTP</sequence>
<dbReference type="EMBL" id="JBHSIT010000005">
    <property type="protein sequence ID" value="MFC4909549.1"/>
    <property type="molecule type" value="Genomic_DNA"/>
</dbReference>
<name>A0ABV9TZW1_9ACTN</name>
<dbReference type="Proteomes" id="UP001595872">
    <property type="component" value="Unassembled WGS sequence"/>
</dbReference>
<dbReference type="Gene3D" id="3.10.580.10">
    <property type="entry name" value="CBS-domain"/>
    <property type="match status" value="1"/>
</dbReference>
<evidence type="ECO:0000259" key="16">
    <source>
        <dbReference type="Pfam" id="PF02163"/>
    </source>
</evidence>
<comment type="similarity">
    <text evidence="2 14">Belongs to the peptidase M50B family.</text>
</comment>
<dbReference type="InterPro" id="IPR000644">
    <property type="entry name" value="CBS_dom"/>
</dbReference>
<dbReference type="GO" id="GO:0006508">
    <property type="term" value="P:proteolysis"/>
    <property type="evidence" value="ECO:0007669"/>
    <property type="project" value="UniProtKB-KW"/>
</dbReference>
<evidence type="ECO:0000259" key="15">
    <source>
        <dbReference type="Pfam" id="PF00571"/>
    </source>
</evidence>
<dbReference type="SUPFAM" id="SSF54631">
    <property type="entry name" value="CBS-domain pair"/>
    <property type="match status" value="1"/>
</dbReference>
<keyword evidence="3" id="KW-1003">Cell membrane</keyword>
<evidence type="ECO:0000256" key="4">
    <source>
        <dbReference type="ARBA" id="ARBA00022670"/>
    </source>
</evidence>
<evidence type="ECO:0000256" key="12">
    <source>
        <dbReference type="ARBA" id="ARBA00023122"/>
    </source>
</evidence>
<evidence type="ECO:0000313" key="17">
    <source>
        <dbReference type="EMBL" id="MFC4909549.1"/>
    </source>
</evidence>
<feature type="transmembrane region" description="Helical" evidence="14">
    <location>
        <begin position="95"/>
        <end position="118"/>
    </location>
</feature>
<dbReference type="CDD" id="cd06164">
    <property type="entry name" value="S2P-M50_SpoIVFB_CBS"/>
    <property type="match status" value="1"/>
</dbReference>
<keyword evidence="7" id="KW-0677">Repeat</keyword>
<evidence type="ECO:0000256" key="13">
    <source>
        <dbReference type="ARBA" id="ARBA00023136"/>
    </source>
</evidence>
<protein>
    <recommendedName>
        <fullName evidence="14">Zinc metalloprotease</fullName>
    </recommendedName>
</protein>
<dbReference type="PANTHER" id="PTHR39188:SF3">
    <property type="entry name" value="STAGE IV SPORULATION PROTEIN FB"/>
    <property type="match status" value="1"/>
</dbReference>